<name>A0A841BT94_9ACTN</name>
<keyword evidence="2" id="KW-1133">Transmembrane helix</keyword>
<feature type="region of interest" description="Disordered" evidence="1">
    <location>
        <begin position="1"/>
        <end position="24"/>
    </location>
</feature>
<dbReference type="Proteomes" id="UP000587527">
    <property type="component" value="Unassembled WGS sequence"/>
</dbReference>
<comment type="caution">
    <text evidence="3">The sequence shown here is derived from an EMBL/GenBank/DDBJ whole genome shotgun (WGS) entry which is preliminary data.</text>
</comment>
<evidence type="ECO:0000313" key="4">
    <source>
        <dbReference type="Proteomes" id="UP000587527"/>
    </source>
</evidence>
<organism evidence="3 4">
    <name type="scientific">Allocatelliglobosispora scoriae</name>
    <dbReference type="NCBI Taxonomy" id="643052"/>
    <lineage>
        <taxon>Bacteria</taxon>
        <taxon>Bacillati</taxon>
        <taxon>Actinomycetota</taxon>
        <taxon>Actinomycetes</taxon>
        <taxon>Micromonosporales</taxon>
        <taxon>Micromonosporaceae</taxon>
        <taxon>Allocatelliglobosispora</taxon>
    </lineage>
</organism>
<proteinExistence type="predicted"/>
<keyword evidence="4" id="KW-1185">Reference proteome</keyword>
<reference evidence="3 4" key="1">
    <citation type="submission" date="2020-08" db="EMBL/GenBank/DDBJ databases">
        <title>Sequencing the genomes of 1000 actinobacteria strains.</title>
        <authorList>
            <person name="Klenk H.-P."/>
        </authorList>
    </citation>
    <scope>NUCLEOTIDE SEQUENCE [LARGE SCALE GENOMIC DNA]</scope>
    <source>
        <strain evidence="3 4">DSM 45362</strain>
    </source>
</reference>
<dbReference type="AlphaFoldDB" id="A0A841BT94"/>
<gene>
    <name evidence="3" type="ORF">F4553_003758</name>
</gene>
<dbReference type="EMBL" id="JACHMN010000002">
    <property type="protein sequence ID" value="MBB5870379.1"/>
    <property type="molecule type" value="Genomic_DNA"/>
</dbReference>
<protein>
    <submittedName>
        <fullName evidence="3">Uncharacterized protein (UPF0333 family)</fullName>
    </submittedName>
</protein>
<keyword evidence="2" id="KW-0812">Transmembrane</keyword>
<evidence type="ECO:0000313" key="3">
    <source>
        <dbReference type="EMBL" id="MBB5870379.1"/>
    </source>
</evidence>
<keyword evidence="2" id="KW-0472">Membrane</keyword>
<dbReference type="RefSeq" id="WP_184837738.1">
    <property type="nucleotide sequence ID" value="NZ_JACHMN010000002.1"/>
</dbReference>
<evidence type="ECO:0000256" key="1">
    <source>
        <dbReference type="SAM" id="MobiDB-lite"/>
    </source>
</evidence>
<sequence length="145" mass="14946">MTEQATPETPGTPENPYTPAVQPAEAPKKSGIVGKIVGVVVLIVVLAVAGIAYFALSDSPGLKAEVGKCLADVPTATGTTEAEANNASVVECTEADAKYKIIGKIDNKKKSEADAACQAAAPDYLYVYTEGKTDASVLVLCLTDK</sequence>
<feature type="transmembrane region" description="Helical" evidence="2">
    <location>
        <begin position="36"/>
        <end position="56"/>
    </location>
</feature>
<accession>A0A841BT94</accession>
<evidence type="ECO:0000256" key="2">
    <source>
        <dbReference type="SAM" id="Phobius"/>
    </source>
</evidence>